<keyword evidence="2" id="KW-1133">Transmembrane helix</keyword>
<evidence type="ECO:0000256" key="2">
    <source>
        <dbReference type="SAM" id="Phobius"/>
    </source>
</evidence>
<dbReference type="AlphaFoldDB" id="A0A2J6PRM5"/>
<feature type="transmembrane region" description="Helical" evidence="2">
    <location>
        <begin position="53"/>
        <end position="72"/>
    </location>
</feature>
<feature type="region of interest" description="Disordered" evidence="1">
    <location>
        <begin position="1"/>
        <end position="24"/>
    </location>
</feature>
<feature type="non-terminal residue" evidence="3">
    <location>
        <position position="82"/>
    </location>
</feature>
<keyword evidence="2" id="KW-0812">Transmembrane</keyword>
<keyword evidence="2" id="KW-0472">Membrane</keyword>
<dbReference type="EMBL" id="KZ613504">
    <property type="protein sequence ID" value="PMD16672.1"/>
    <property type="molecule type" value="Genomic_DNA"/>
</dbReference>
<evidence type="ECO:0000313" key="3">
    <source>
        <dbReference type="EMBL" id="PMD16672.1"/>
    </source>
</evidence>
<evidence type="ECO:0000313" key="4">
    <source>
        <dbReference type="Proteomes" id="UP000235672"/>
    </source>
</evidence>
<proteinExistence type="predicted"/>
<dbReference type="Proteomes" id="UP000235672">
    <property type="component" value="Unassembled WGS sequence"/>
</dbReference>
<organism evidence="3 4">
    <name type="scientific">Hyaloscypha hepaticicola</name>
    <dbReference type="NCBI Taxonomy" id="2082293"/>
    <lineage>
        <taxon>Eukaryota</taxon>
        <taxon>Fungi</taxon>
        <taxon>Dikarya</taxon>
        <taxon>Ascomycota</taxon>
        <taxon>Pezizomycotina</taxon>
        <taxon>Leotiomycetes</taxon>
        <taxon>Helotiales</taxon>
        <taxon>Hyaloscyphaceae</taxon>
        <taxon>Hyaloscypha</taxon>
    </lineage>
</organism>
<keyword evidence="4" id="KW-1185">Reference proteome</keyword>
<evidence type="ECO:0000256" key="1">
    <source>
        <dbReference type="SAM" id="MobiDB-lite"/>
    </source>
</evidence>
<name>A0A2J6PRM5_9HELO</name>
<gene>
    <name evidence="3" type="ORF">NA56DRAFT_649243</name>
</gene>
<reference evidence="3 4" key="1">
    <citation type="submission" date="2016-05" db="EMBL/GenBank/DDBJ databases">
        <title>A degradative enzymes factory behind the ericoid mycorrhizal symbiosis.</title>
        <authorList>
            <consortium name="DOE Joint Genome Institute"/>
            <person name="Martino E."/>
            <person name="Morin E."/>
            <person name="Grelet G."/>
            <person name="Kuo A."/>
            <person name="Kohler A."/>
            <person name="Daghino S."/>
            <person name="Barry K."/>
            <person name="Choi C."/>
            <person name="Cichocki N."/>
            <person name="Clum A."/>
            <person name="Copeland A."/>
            <person name="Hainaut M."/>
            <person name="Haridas S."/>
            <person name="Labutti K."/>
            <person name="Lindquist E."/>
            <person name="Lipzen A."/>
            <person name="Khouja H.-R."/>
            <person name="Murat C."/>
            <person name="Ohm R."/>
            <person name="Olson A."/>
            <person name="Spatafora J."/>
            <person name="Veneault-Fourrey C."/>
            <person name="Henrissat B."/>
            <person name="Grigoriev I."/>
            <person name="Martin F."/>
            <person name="Perotto S."/>
        </authorList>
    </citation>
    <scope>NUCLEOTIDE SEQUENCE [LARGE SCALE GENOMIC DNA]</scope>
    <source>
        <strain evidence="3 4">UAMH 7357</strain>
    </source>
</reference>
<protein>
    <submittedName>
        <fullName evidence="3">Uncharacterized protein</fullName>
    </submittedName>
</protein>
<sequence>MGESPDNTASSTSRDSTSQPAPTTFTQFHRLPYSFPLIPTATLNPRKLSSDTTINLIIGVFTIVTGVVNIRVRMLTKIKCYM</sequence>
<accession>A0A2J6PRM5</accession>